<organism evidence="1 2">
    <name type="scientific">Opisthorchis viverrini</name>
    <name type="common">Southeast Asian liver fluke</name>
    <dbReference type="NCBI Taxonomy" id="6198"/>
    <lineage>
        <taxon>Eukaryota</taxon>
        <taxon>Metazoa</taxon>
        <taxon>Spiralia</taxon>
        <taxon>Lophotrochozoa</taxon>
        <taxon>Platyhelminthes</taxon>
        <taxon>Trematoda</taxon>
        <taxon>Digenea</taxon>
        <taxon>Opisthorchiida</taxon>
        <taxon>Opisthorchiata</taxon>
        <taxon>Opisthorchiidae</taxon>
        <taxon>Opisthorchis</taxon>
    </lineage>
</organism>
<dbReference type="RefSeq" id="XP_009166942.1">
    <property type="nucleotide sequence ID" value="XM_009168678.1"/>
</dbReference>
<gene>
    <name evidence="1" type="ORF">T265_04043</name>
</gene>
<evidence type="ECO:0000313" key="1">
    <source>
        <dbReference type="EMBL" id="KER29296.1"/>
    </source>
</evidence>
<sequence length="100" mass="11668">MRRTPHRKMTWSEQYTSLVNFIPLTQRRTLIRCTKLERRVRTTLFIGSTLIGSTKGLTGIYRCTVNFQETVRIVKVHFLCNSFDPGPLRKPIAFHRTSGQ</sequence>
<dbReference type="GeneID" id="20318229"/>
<accession>A0A074ZQC6</accession>
<dbReference type="CTD" id="20318229"/>
<dbReference type="Proteomes" id="UP000054324">
    <property type="component" value="Unassembled WGS sequence"/>
</dbReference>
<evidence type="ECO:0000313" key="2">
    <source>
        <dbReference type="Proteomes" id="UP000054324"/>
    </source>
</evidence>
<protein>
    <submittedName>
        <fullName evidence="1">Uncharacterized protein</fullName>
    </submittedName>
</protein>
<reference evidence="1 2" key="1">
    <citation type="submission" date="2013-11" db="EMBL/GenBank/DDBJ databases">
        <title>Opisthorchis viverrini - life in the bile duct.</title>
        <authorList>
            <person name="Young N.D."/>
            <person name="Nagarajan N."/>
            <person name="Lin S.J."/>
            <person name="Korhonen P.K."/>
            <person name="Jex A.R."/>
            <person name="Hall R.S."/>
            <person name="Safavi-Hemami H."/>
            <person name="Kaewkong W."/>
            <person name="Bertrand D."/>
            <person name="Gao S."/>
            <person name="Seet Q."/>
            <person name="Wongkham S."/>
            <person name="Teh B.T."/>
            <person name="Wongkham C."/>
            <person name="Intapan P.M."/>
            <person name="Maleewong W."/>
            <person name="Yang X."/>
            <person name="Hu M."/>
            <person name="Wang Z."/>
            <person name="Hofmann A."/>
            <person name="Sternberg P.W."/>
            <person name="Tan P."/>
            <person name="Wang J."/>
            <person name="Gasser R.B."/>
        </authorList>
    </citation>
    <scope>NUCLEOTIDE SEQUENCE [LARGE SCALE GENOMIC DNA]</scope>
</reference>
<keyword evidence="2" id="KW-1185">Reference proteome</keyword>
<name>A0A074ZQC6_OPIVI</name>
<dbReference type="EMBL" id="KL596681">
    <property type="protein sequence ID" value="KER29296.1"/>
    <property type="molecule type" value="Genomic_DNA"/>
</dbReference>
<dbReference type="AlphaFoldDB" id="A0A074ZQC6"/>
<proteinExistence type="predicted"/>
<dbReference type="KEGG" id="ovi:T265_04043"/>